<keyword evidence="3" id="KW-1185">Reference proteome</keyword>
<gene>
    <name evidence="2" type="ORF">ABT384_17660</name>
</gene>
<keyword evidence="1" id="KW-0732">Signal</keyword>
<evidence type="ECO:0000313" key="2">
    <source>
        <dbReference type="EMBL" id="MER7374466.1"/>
    </source>
</evidence>
<dbReference type="EMBL" id="JBEPFB010000007">
    <property type="protein sequence ID" value="MER7374466.1"/>
    <property type="molecule type" value="Genomic_DNA"/>
</dbReference>
<proteinExistence type="predicted"/>
<feature type="signal peptide" evidence="1">
    <location>
        <begin position="1"/>
        <end position="27"/>
    </location>
</feature>
<sequence length="92" mass="9087">MHKLRKAAVLVAALGTVGLVGAGTAHADQGPGGNNYSVTQSTQCKSHDLNLDILGVVGILNGVLGNGLNGEGNSGAQSNHLGSTMGCSNTAF</sequence>
<organism evidence="2 3">
    <name type="scientific">Streptomyces lanatus</name>
    <dbReference type="NCBI Taxonomy" id="66900"/>
    <lineage>
        <taxon>Bacteria</taxon>
        <taxon>Bacillati</taxon>
        <taxon>Actinomycetota</taxon>
        <taxon>Actinomycetes</taxon>
        <taxon>Kitasatosporales</taxon>
        <taxon>Streptomycetaceae</taxon>
        <taxon>Streptomyces</taxon>
    </lineage>
</organism>
<accession>A0ABV1XSI9</accession>
<evidence type="ECO:0000256" key="1">
    <source>
        <dbReference type="SAM" id="SignalP"/>
    </source>
</evidence>
<dbReference type="RefSeq" id="WP_190071495.1">
    <property type="nucleotide sequence ID" value="NZ_BNBM01000007.1"/>
</dbReference>
<feature type="chain" id="PRO_5046003574" description="Secreted protein" evidence="1">
    <location>
        <begin position="28"/>
        <end position="92"/>
    </location>
</feature>
<evidence type="ECO:0008006" key="4">
    <source>
        <dbReference type="Google" id="ProtNLM"/>
    </source>
</evidence>
<dbReference type="Proteomes" id="UP001486207">
    <property type="component" value="Unassembled WGS sequence"/>
</dbReference>
<protein>
    <recommendedName>
        <fullName evidence="4">Secreted protein</fullName>
    </recommendedName>
</protein>
<name>A0ABV1XSI9_9ACTN</name>
<comment type="caution">
    <text evidence="2">The sequence shown here is derived from an EMBL/GenBank/DDBJ whole genome shotgun (WGS) entry which is preliminary data.</text>
</comment>
<reference evidence="2 3" key="1">
    <citation type="submission" date="2024-06" db="EMBL/GenBank/DDBJ databases">
        <title>The Natural Products Discovery Center: Release of the First 8490 Sequenced Strains for Exploring Actinobacteria Biosynthetic Diversity.</title>
        <authorList>
            <person name="Kalkreuter E."/>
            <person name="Kautsar S.A."/>
            <person name="Yang D."/>
            <person name="Bader C.D."/>
            <person name="Teijaro C.N."/>
            <person name="Fluegel L."/>
            <person name="Davis C.M."/>
            <person name="Simpson J.R."/>
            <person name="Lauterbach L."/>
            <person name="Steele A.D."/>
            <person name="Gui C."/>
            <person name="Meng S."/>
            <person name="Li G."/>
            <person name="Viehrig K."/>
            <person name="Ye F."/>
            <person name="Su P."/>
            <person name="Kiefer A.F."/>
            <person name="Nichols A."/>
            <person name="Cepeda A.J."/>
            <person name="Yan W."/>
            <person name="Fan B."/>
            <person name="Jiang Y."/>
            <person name="Adhikari A."/>
            <person name="Zheng C.-J."/>
            <person name="Schuster L."/>
            <person name="Cowan T.M."/>
            <person name="Smanski M.J."/>
            <person name="Chevrette M.G."/>
            <person name="De Carvalho L.P.S."/>
            <person name="Shen B."/>
        </authorList>
    </citation>
    <scope>NUCLEOTIDE SEQUENCE [LARGE SCALE GENOMIC DNA]</scope>
    <source>
        <strain evidence="2 3">NPDC000155</strain>
    </source>
</reference>
<evidence type="ECO:0000313" key="3">
    <source>
        <dbReference type="Proteomes" id="UP001486207"/>
    </source>
</evidence>